<feature type="signal peptide" evidence="1">
    <location>
        <begin position="1"/>
        <end position="18"/>
    </location>
</feature>
<dbReference type="Proteomes" id="UP000005237">
    <property type="component" value="Unassembled WGS sequence"/>
</dbReference>
<accession>A0A8R1EPZ0</accession>
<reference evidence="2" key="2">
    <citation type="submission" date="2022-06" db="UniProtKB">
        <authorList>
            <consortium name="EnsemblMetazoa"/>
        </authorList>
    </citation>
    <scope>IDENTIFICATION</scope>
    <source>
        <strain evidence="2">DF5081</strain>
    </source>
</reference>
<evidence type="ECO:0000256" key="1">
    <source>
        <dbReference type="SAM" id="SignalP"/>
    </source>
</evidence>
<name>A0A8R1EPZ0_CAEJA</name>
<organism evidence="2 3">
    <name type="scientific">Caenorhabditis japonica</name>
    <dbReference type="NCBI Taxonomy" id="281687"/>
    <lineage>
        <taxon>Eukaryota</taxon>
        <taxon>Metazoa</taxon>
        <taxon>Ecdysozoa</taxon>
        <taxon>Nematoda</taxon>
        <taxon>Chromadorea</taxon>
        <taxon>Rhabditida</taxon>
        <taxon>Rhabditina</taxon>
        <taxon>Rhabditomorpha</taxon>
        <taxon>Rhabditoidea</taxon>
        <taxon>Rhabditidae</taxon>
        <taxon>Peloderinae</taxon>
        <taxon>Caenorhabditis</taxon>
    </lineage>
</organism>
<sequence length="90" mass="10262">MTSVIYVTVICPLVFVKMFGVADLRIGEDNGEQQCQVGMSDLRKRVHLVREQIHENMRQKRELAGNFFSLIAACVPIRCHIQYLEAILNG</sequence>
<dbReference type="AlphaFoldDB" id="A0A8R1EPZ0"/>
<keyword evidence="3" id="KW-1185">Reference proteome</keyword>
<protein>
    <submittedName>
        <fullName evidence="2">Uncharacterized protein</fullName>
    </submittedName>
</protein>
<feature type="chain" id="PRO_5035719327" evidence="1">
    <location>
        <begin position="19"/>
        <end position="90"/>
    </location>
</feature>
<evidence type="ECO:0000313" key="3">
    <source>
        <dbReference type="Proteomes" id="UP000005237"/>
    </source>
</evidence>
<reference evidence="3" key="1">
    <citation type="submission" date="2010-08" db="EMBL/GenBank/DDBJ databases">
        <authorList>
            <consortium name="Caenorhabditis japonica Sequencing Consortium"/>
            <person name="Wilson R.K."/>
        </authorList>
    </citation>
    <scope>NUCLEOTIDE SEQUENCE [LARGE SCALE GENOMIC DNA]</scope>
    <source>
        <strain evidence="3">DF5081</strain>
    </source>
</reference>
<dbReference type="EnsemblMetazoa" id="CJA39424.1">
    <property type="protein sequence ID" value="CJA39424.1"/>
    <property type="gene ID" value="WBGene00215271"/>
</dbReference>
<keyword evidence="1" id="KW-0732">Signal</keyword>
<proteinExistence type="predicted"/>
<evidence type="ECO:0000313" key="2">
    <source>
        <dbReference type="EnsemblMetazoa" id="CJA39424.1"/>
    </source>
</evidence>